<dbReference type="Gene3D" id="2.160.10.10">
    <property type="entry name" value="Hexapeptide repeat proteins"/>
    <property type="match status" value="1"/>
</dbReference>
<dbReference type="InterPro" id="IPR005881">
    <property type="entry name" value="Ser_O-AcTrfase"/>
</dbReference>
<dbReference type="CDD" id="cd03354">
    <property type="entry name" value="LbH_SAT"/>
    <property type="match status" value="1"/>
</dbReference>
<dbReference type="InterPro" id="IPR045304">
    <property type="entry name" value="LbH_SAT"/>
</dbReference>
<evidence type="ECO:0000313" key="6">
    <source>
        <dbReference type="Proteomes" id="UP000700732"/>
    </source>
</evidence>
<keyword evidence="3 4" id="KW-0012">Acyltransferase</keyword>
<dbReference type="InterPro" id="IPR001451">
    <property type="entry name" value="Hexapep"/>
</dbReference>
<dbReference type="PANTHER" id="PTHR42811">
    <property type="entry name" value="SERINE ACETYLTRANSFERASE"/>
    <property type="match status" value="1"/>
</dbReference>
<protein>
    <recommendedName>
        <fullName evidence="4">Serine acetyltransferase</fullName>
        <ecNumber evidence="4">2.3.1.30</ecNumber>
    </recommendedName>
</protein>
<reference evidence="5 6" key="1">
    <citation type="submission" date="2019-06" db="EMBL/GenBank/DDBJ databases">
        <title>Spirosoma utsteinense sp. nov. isolated from Antarctic ice-free soils.</title>
        <authorList>
            <person name="Tahon G."/>
        </authorList>
    </citation>
    <scope>NUCLEOTIDE SEQUENCE [LARGE SCALE GENOMIC DNA]</scope>
    <source>
        <strain evidence="5 6">LMG 31447</strain>
    </source>
</reference>
<comment type="caution">
    <text evidence="5">The sequence shown here is derived from an EMBL/GenBank/DDBJ whole genome shotgun (WGS) entry which is preliminary data.</text>
</comment>
<keyword evidence="2 4" id="KW-0808">Transferase</keyword>
<proteinExistence type="inferred from homology"/>
<evidence type="ECO:0000313" key="5">
    <source>
        <dbReference type="EMBL" id="MBC3793030.1"/>
    </source>
</evidence>
<name>A0ABR6WAT4_9BACT</name>
<comment type="catalytic activity">
    <reaction evidence="4">
        <text>L-serine + acetyl-CoA = O-acetyl-L-serine + CoA</text>
        <dbReference type="Rhea" id="RHEA:24560"/>
        <dbReference type="ChEBI" id="CHEBI:33384"/>
        <dbReference type="ChEBI" id="CHEBI:57287"/>
        <dbReference type="ChEBI" id="CHEBI:57288"/>
        <dbReference type="ChEBI" id="CHEBI:58340"/>
        <dbReference type="EC" id="2.3.1.30"/>
    </reaction>
</comment>
<dbReference type="InterPro" id="IPR011004">
    <property type="entry name" value="Trimer_LpxA-like_sf"/>
</dbReference>
<dbReference type="Proteomes" id="UP000700732">
    <property type="component" value="Unassembled WGS sequence"/>
</dbReference>
<gene>
    <name evidence="5" type="ORF">FH603_3546</name>
</gene>
<dbReference type="SUPFAM" id="SSF51161">
    <property type="entry name" value="Trimeric LpxA-like enzymes"/>
    <property type="match status" value="1"/>
</dbReference>
<evidence type="ECO:0000256" key="4">
    <source>
        <dbReference type="PIRNR" id="PIRNR000441"/>
    </source>
</evidence>
<evidence type="ECO:0000256" key="2">
    <source>
        <dbReference type="ARBA" id="ARBA00022679"/>
    </source>
</evidence>
<keyword evidence="6" id="KW-1185">Reference proteome</keyword>
<sequence length="169" mass="18750">MKFFKFIYQDQVSNHLNPKGKTVMLLFRIANYTSINRTAKYLLYPYLFFYRGLVEWIFGIEIPYQTSIGEGLTLYHGQALVINAGTIIGRNCIIRHCTTIGNNGRVEGSPHIGDNVEIGSNVCIIGPITIGDNVVIGAGCVLTKSIPSNSIVVGNPARIIQQKWDLMES</sequence>
<accession>A0ABR6WAT4</accession>
<evidence type="ECO:0000256" key="1">
    <source>
        <dbReference type="ARBA" id="ARBA00007274"/>
    </source>
</evidence>
<evidence type="ECO:0000256" key="3">
    <source>
        <dbReference type="ARBA" id="ARBA00023315"/>
    </source>
</evidence>
<dbReference type="Pfam" id="PF00132">
    <property type="entry name" value="Hexapep"/>
    <property type="match status" value="1"/>
</dbReference>
<dbReference type="EMBL" id="VFIA01000022">
    <property type="protein sequence ID" value="MBC3793030.1"/>
    <property type="molecule type" value="Genomic_DNA"/>
</dbReference>
<dbReference type="PIRSF" id="PIRSF000441">
    <property type="entry name" value="CysE"/>
    <property type="match status" value="1"/>
</dbReference>
<comment type="similarity">
    <text evidence="1 4">Belongs to the transferase hexapeptide repeat family.</text>
</comment>
<dbReference type="EC" id="2.3.1.30" evidence="4"/>
<organism evidence="5 6">
    <name type="scientific">Spirosoma utsteinense</name>
    <dbReference type="NCBI Taxonomy" id="2585773"/>
    <lineage>
        <taxon>Bacteria</taxon>
        <taxon>Pseudomonadati</taxon>
        <taxon>Bacteroidota</taxon>
        <taxon>Cytophagia</taxon>
        <taxon>Cytophagales</taxon>
        <taxon>Cytophagaceae</taxon>
        <taxon>Spirosoma</taxon>
    </lineage>
</organism>
<dbReference type="RefSeq" id="WP_186738821.1">
    <property type="nucleotide sequence ID" value="NZ_VFIA01000022.1"/>
</dbReference>